<dbReference type="InterPro" id="IPR041679">
    <property type="entry name" value="DNA2/NAM7-like_C"/>
</dbReference>
<dbReference type="Proteomes" id="UP001597013">
    <property type="component" value="Unassembled WGS sequence"/>
</dbReference>
<dbReference type="SMART" id="SM00487">
    <property type="entry name" value="DEXDc"/>
    <property type="match status" value="1"/>
</dbReference>
<dbReference type="InterPro" id="IPR000719">
    <property type="entry name" value="Prot_kinase_dom"/>
</dbReference>
<proteinExistence type="predicted"/>
<name>A0ABW3NAT7_9FLAO</name>
<dbReference type="PANTHER" id="PTHR10887:SF495">
    <property type="entry name" value="HELICASE SENATAXIN ISOFORM X1-RELATED"/>
    <property type="match status" value="1"/>
</dbReference>
<dbReference type="EMBL" id="JBHTJL010000015">
    <property type="protein sequence ID" value="MFD1063681.1"/>
    <property type="molecule type" value="Genomic_DNA"/>
</dbReference>
<dbReference type="CDD" id="cd18808">
    <property type="entry name" value="SF1_C_Upf1"/>
    <property type="match status" value="1"/>
</dbReference>
<dbReference type="InterPro" id="IPR027417">
    <property type="entry name" value="P-loop_NTPase"/>
</dbReference>
<dbReference type="SUPFAM" id="SSF56112">
    <property type="entry name" value="Protein kinase-like (PK-like)"/>
    <property type="match status" value="1"/>
</dbReference>
<gene>
    <name evidence="2" type="ORF">ACFQ1Q_10530</name>
</gene>
<keyword evidence="3" id="KW-1185">Reference proteome</keyword>
<sequence>MNLNGVGIYSRVSEIIESPNGFIFDVQAPDGKIHLAKVPKNLESGSSAERQFTATARNLKKIESKYINKVIDSGRDQDSGVYYIILEKIEEAKTLEEFVSHNNDASKTNLKNIAQIWYFLCEGLDRASQKNIQHKDLHPKNILIDTQGLPVIIDFGISILEHTISKQTGVSEYSMKFSAPEYINKQENRLKIRTDIYALSLSMMYALLGHELFYEIENNHDRFERIKEYYGDLLSDKSLTLLTQIMNKSNALNPDERYMRYSSLMDNLLELIDSIIEEPEKPFLLRFINESNPNVILFIGEINDHGLHIAVDERLHSEHNSINAKLASENFIVFSSFISRDNKSLTVGEVKKKEDLEKNESKTHNWILNNTEPLNQVDFSVIDKNSHVKIDHYDVKGFIERLYLEKMATTKSSLPKAPRQILKEYLALLEAEINYLKSEAFSIEYSSFNVISTTEADFKLKVDINNVETVKSLVHRSRQLFRKGDTINLYVKPNPKTDDKEQVGFSVDFNEKNNILSLREFPEHRKDEIPLKGTLYEDTSMMEIQYKRQIYAIKNYMSGKIINNNLRDYLFQPEKLEKLAEDSGYIDVDLDIISKDKNNNPVNFQEAQKDAVLKSLYRKPLTIIQGPPGTGKTTVIAEIILQILKRDRQSKILITSQTNLAVDNVLAKMNKIDGVSFIRLGKNIDDEAIIQHSFDKKLTFWANKTKRKSDKYFSILKREYDKQNTNTSPVLNRILKEFNKKQSWSIAKRELKTLLDSPFSKEFQELKKHLNSRTEFNDKISELLGEFSSNFNKIKQLHGKWKSILSNIENRDALKSRFISNINIVGATANHIAAGLYRDFNFEFDYVIMDEAAKATPSETLVPVNMAQQVILVGDHLQLPPLVTATENVKKEVAKKLNFEDEKIEFDKIYYDKPSLFEIMFDGAPDEFKEMLDLQFRMPEQIGDIISKLVYKNKLRSSSLSGKPHSLKLKTNSTVFMCDTSKYPNRFHDKDPTSKSSYNKCNADVILEILKSIDSYSELINDEGYKVGVITGYGKQAEFISNQIENIKLHNLILKQNLVVATVDSFQGAEKDIIIYDLVRSTRDNDNSGLGFLEMPNRINVAFTRSTRLLIVVGDAKFLSNVKPSRRWVENNNDKPLLLKEFANHLEKEGLIYNDPKEIFYAS</sequence>
<dbReference type="Pfam" id="PF13086">
    <property type="entry name" value="AAA_11"/>
    <property type="match status" value="1"/>
</dbReference>
<accession>A0ABW3NAT7</accession>
<dbReference type="InterPro" id="IPR045055">
    <property type="entry name" value="DNA2/NAM7-like"/>
</dbReference>
<dbReference type="Gene3D" id="1.10.510.10">
    <property type="entry name" value="Transferase(Phosphotransferase) domain 1"/>
    <property type="match status" value="1"/>
</dbReference>
<dbReference type="PANTHER" id="PTHR10887">
    <property type="entry name" value="DNA2/NAM7 HELICASE FAMILY"/>
    <property type="match status" value="1"/>
</dbReference>
<comment type="caution">
    <text evidence="2">The sequence shown here is derived from an EMBL/GenBank/DDBJ whole genome shotgun (WGS) entry which is preliminary data.</text>
</comment>
<dbReference type="Pfam" id="PF00069">
    <property type="entry name" value="Pkinase"/>
    <property type="match status" value="1"/>
</dbReference>
<evidence type="ECO:0000313" key="2">
    <source>
        <dbReference type="EMBL" id="MFD1063681.1"/>
    </source>
</evidence>
<dbReference type="InterPro" id="IPR003593">
    <property type="entry name" value="AAA+_ATPase"/>
</dbReference>
<dbReference type="Pfam" id="PF13087">
    <property type="entry name" value="AAA_12"/>
    <property type="match status" value="1"/>
</dbReference>
<reference evidence="3" key="1">
    <citation type="journal article" date="2019" name="Int. J. Syst. Evol. Microbiol.">
        <title>The Global Catalogue of Microorganisms (GCM) 10K type strain sequencing project: providing services to taxonomists for standard genome sequencing and annotation.</title>
        <authorList>
            <consortium name="The Broad Institute Genomics Platform"/>
            <consortium name="The Broad Institute Genome Sequencing Center for Infectious Disease"/>
            <person name="Wu L."/>
            <person name="Ma J."/>
        </authorList>
    </citation>
    <scope>NUCLEOTIDE SEQUENCE [LARGE SCALE GENOMIC DNA]</scope>
    <source>
        <strain evidence="3">CCUG 62215</strain>
    </source>
</reference>
<dbReference type="InterPro" id="IPR011009">
    <property type="entry name" value="Kinase-like_dom_sf"/>
</dbReference>
<organism evidence="2 3">
    <name type="scientific">Winogradskyella litorisediminis</name>
    <dbReference type="NCBI Taxonomy" id="1156618"/>
    <lineage>
        <taxon>Bacteria</taxon>
        <taxon>Pseudomonadati</taxon>
        <taxon>Bacteroidota</taxon>
        <taxon>Flavobacteriia</taxon>
        <taxon>Flavobacteriales</taxon>
        <taxon>Flavobacteriaceae</taxon>
        <taxon>Winogradskyella</taxon>
    </lineage>
</organism>
<protein>
    <submittedName>
        <fullName evidence="2">AAA domain-containing protein</fullName>
    </submittedName>
</protein>
<evidence type="ECO:0000259" key="1">
    <source>
        <dbReference type="PROSITE" id="PS50011"/>
    </source>
</evidence>
<dbReference type="SUPFAM" id="SSF52540">
    <property type="entry name" value="P-loop containing nucleoside triphosphate hydrolases"/>
    <property type="match status" value="1"/>
</dbReference>
<dbReference type="RefSeq" id="WP_386130999.1">
    <property type="nucleotide sequence ID" value="NZ_JBHTJL010000015.1"/>
</dbReference>
<dbReference type="Gene3D" id="3.40.50.300">
    <property type="entry name" value="P-loop containing nucleotide triphosphate hydrolases"/>
    <property type="match status" value="2"/>
</dbReference>
<feature type="domain" description="Protein kinase" evidence="1">
    <location>
        <begin position="1"/>
        <end position="269"/>
    </location>
</feature>
<dbReference type="PROSITE" id="PS50011">
    <property type="entry name" value="PROTEIN_KINASE_DOM"/>
    <property type="match status" value="1"/>
</dbReference>
<dbReference type="InterPro" id="IPR041677">
    <property type="entry name" value="DNA2/NAM7_AAA_11"/>
</dbReference>
<dbReference type="SMART" id="SM00220">
    <property type="entry name" value="S_TKc"/>
    <property type="match status" value="1"/>
</dbReference>
<dbReference type="InterPro" id="IPR047187">
    <property type="entry name" value="SF1_C_Upf1"/>
</dbReference>
<evidence type="ECO:0000313" key="3">
    <source>
        <dbReference type="Proteomes" id="UP001597013"/>
    </source>
</evidence>
<dbReference type="InterPro" id="IPR014001">
    <property type="entry name" value="Helicase_ATP-bd"/>
</dbReference>
<dbReference type="SMART" id="SM00382">
    <property type="entry name" value="AAA"/>
    <property type="match status" value="1"/>
</dbReference>